<dbReference type="EMBL" id="CP044232">
    <property type="protein sequence ID" value="QEW03074.1"/>
    <property type="molecule type" value="Genomic_DNA"/>
</dbReference>
<dbReference type="InterPro" id="IPR000836">
    <property type="entry name" value="PRTase_dom"/>
</dbReference>
<evidence type="ECO:0000313" key="3">
    <source>
        <dbReference type="Proteomes" id="UP000325516"/>
    </source>
</evidence>
<organism evidence="2 3">
    <name type="scientific">Microbacterium lushaniae</name>
    <dbReference type="NCBI Taxonomy" id="2614639"/>
    <lineage>
        <taxon>Bacteria</taxon>
        <taxon>Bacillati</taxon>
        <taxon>Actinomycetota</taxon>
        <taxon>Actinomycetes</taxon>
        <taxon>Micrococcales</taxon>
        <taxon>Microbacteriaceae</taxon>
        <taxon>Microbacterium</taxon>
    </lineage>
</organism>
<dbReference type="InterPro" id="IPR029057">
    <property type="entry name" value="PRTase-like"/>
</dbReference>
<gene>
    <name evidence="2" type="ORF">F6J85_08125</name>
</gene>
<dbReference type="SUPFAM" id="SSF53271">
    <property type="entry name" value="PRTase-like"/>
    <property type="match status" value="1"/>
</dbReference>
<dbReference type="Gene3D" id="3.30.1310.20">
    <property type="entry name" value="PRTase-like"/>
    <property type="match status" value="1"/>
</dbReference>
<proteinExistence type="predicted"/>
<dbReference type="KEGG" id="mlz:F6J85_08125"/>
<keyword evidence="3" id="KW-1185">Reference proteome</keyword>
<reference evidence="3" key="1">
    <citation type="submission" date="2019-09" db="EMBL/GenBank/DDBJ databases">
        <title>Mumia zhuanghuii sp. nov. isolated from the intestinal contents of plateau pika (Ochotona curzoniae) in the Qinghai-Tibet plateau of China.</title>
        <authorList>
            <person name="Tian Z."/>
        </authorList>
    </citation>
    <scope>NUCLEOTIDE SEQUENCE [LARGE SCALE GENOMIC DNA]</scope>
    <source>
        <strain evidence="3">L-031</strain>
    </source>
</reference>
<dbReference type="CDD" id="cd06223">
    <property type="entry name" value="PRTases_typeI"/>
    <property type="match status" value="1"/>
</dbReference>
<protein>
    <recommendedName>
        <fullName evidence="1">Phosphoribosyltransferase domain-containing protein</fullName>
    </recommendedName>
</protein>
<dbReference type="Pfam" id="PF00156">
    <property type="entry name" value="Pribosyltran"/>
    <property type="match status" value="1"/>
</dbReference>
<evidence type="ECO:0000313" key="2">
    <source>
        <dbReference type="EMBL" id="QEW03074.1"/>
    </source>
</evidence>
<dbReference type="Gene3D" id="3.40.50.2020">
    <property type="match status" value="1"/>
</dbReference>
<evidence type="ECO:0000259" key="1">
    <source>
        <dbReference type="Pfam" id="PF00156"/>
    </source>
</evidence>
<dbReference type="Proteomes" id="UP000325516">
    <property type="component" value="Chromosome"/>
</dbReference>
<feature type="domain" description="Phosphoribosyltransferase" evidence="1">
    <location>
        <begin position="12"/>
        <end position="167"/>
    </location>
</feature>
<dbReference type="AlphaFoldDB" id="A0A5J6L3D8"/>
<name>A0A5J6L3D8_9MICO</name>
<accession>A0A5J6L3D8</accession>
<dbReference type="RefSeq" id="WP_150924568.1">
    <property type="nucleotide sequence ID" value="NZ_CP044232.1"/>
</dbReference>
<sequence>MALFADRADAGTQLAASLRAWRGRDAVVLGIPRGGVVVAAVVAAAYGWPLDLVPVRKLGAHGNAELTVGAIAENVRVISERTMRLTGTTPTDLERVEEAERAELARRTAAYPSPGLDLTGRVAIVVDDGVATGSTALAACRAVRGRGASEVILAVPVAPHDWEPDDGVADAFVCPHRPRDFRAVGQFYDRFPQTTDGEVARLLAPGLPT</sequence>